<accession>C3ZA53</accession>
<dbReference type="PANTHER" id="PTHR43364:SF4">
    <property type="entry name" value="NAD(P)-LINKED OXIDOREDUCTASE SUPERFAMILY PROTEIN"/>
    <property type="match status" value="1"/>
</dbReference>
<dbReference type="Gene3D" id="3.20.20.100">
    <property type="entry name" value="NADP-dependent oxidoreductase domain"/>
    <property type="match status" value="2"/>
</dbReference>
<comment type="similarity">
    <text evidence="2">Belongs to the aldo/keto reductase family. Aldo/keto reductase 2 subfamily.</text>
</comment>
<dbReference type="InterPro" id="IPR036812">
    <property type="entry name" value="NAD(P)_OxRdtase_dom_sf"/>
</dbReference>
<feature type="region of interest" description="Disordered" evidence="3">
    <location>
        <begin position="1"/>
        <end position="23"/>
    </location>
</feature>
<dbReference type="InterPro" id="IPR023210">
    <property type="entry name" value="NADP_OxRdtase_dom"/>
</dbReference>
<gene>
    <name evidence="6" type="ORF">BRAFLDRAFT_77607</name>
</gene>
<feature type="domain" description="NADP-dependent oxidoreductase" evidence="5">
    <location>
        <begin position="54"/>
        <end position="243"/>
    </location>
</feature>
<dbReference type="GO" id="GO:0016491">
    <property type="term" value="F:oxidoreductase activity"/>
    <property type="evidence" value="ECO:0007669"/>
    <property type="project" value="UniProtKB-KW"/>
</dbReference>
<dbReference type="PANTHER" id="PTHR43364">
    <property type="entry name" value="NADH-SPECIFIC METHYLGLYOXAL REDUCTASE-RELATED"/>
    <property type="match status" value="1"/>
</dbReference>
<dbReference type="InParanoid" id="C3ZA53"/>
<organism>
    <name type="scientific">Branchiostoma floridae</name>
    <name type="common">Florida lancelet</name>
    <name type="synonym">Amphioxus</name>
    <dbReference type="NCBI Taxonomy" id="7739"/>
    <lineage>
        <taxon>Eukaryota</taxon>
        <taxon>Metazoa</taxon>
        <taxon>Chordata</taxon>
        <taxon>Cephalochordata</taxon>
        <taxon>Leptocardii</taxon>
        <taxon>Amphioxiformes</taxon>
        <taxon>Branchiostomatidae</taxon>
        <taxon>Branchiostoma</taxon>
    </lineage>
</organism>
<keyword evidence="4" id="KW-0472">Membrane</keyword>
<dbReference type="InterPro" id="IPR050523">
    <property type="entry name" value="AKR_Detox_Biosynth"/>
</dbReference>
<dbReference type="eggNOG" id="KOG1575">
    <property type="taxonomic scope" value="Eukaryota"/>
</dbReference>
<evidence type="ECO:0000313" key="6">
    <source>
        <dbReference type="EMBL" id="EEN50641.1"/>
    </source>
</evidence>
<sequence length="439" mass="49013">PTHRSTQVRSPASQLTATSHGTETSVRFGNGGFCETSSSTFRQPLILLKFDLYNGGWPGQCDEAASHAILDRYAELGGNFLDTADIYAMGKSEEYIGSWLEKQQREKFVVATKVRFNTSKDINSVGLSRHHIMQSIDDSLRRLRTAYVDLYQIHAWDEAVPIEETLSALNDLVLAGKVRYLGASNVTGWQLQKIVELSKSMGLNKWISLQVEYNLLCRGIEWELTDVCRREGIGIIPWSPLKGCGDVNASLFDSKNSFCFPLVISSGIIGFQVGYGIFVTSAASIFCRCASTFTLFLLVLRGLLTGKFKREDDAPEGSRIAHTTKKGIDMEAAPNFERIKKDDKTWKIIDVAKNTAEAHGKTPAQVAIRWLLQKDVVSSVIIGAKTLQQLEDNMGASTGWEITEEQMAELDTVSQMEPTYPYKMITSRNRDRVRKNLCQ</sequence>
<evidence type="ECO:0000256" key="4">
    <source>
        <dbReference type="SAM" id="Phobius"/>
    </source>
</evidence>
<dbReference type="CDD" id="cd19081">
    <property type="entry name" value="AKR_AKR9C1"/>
    <property type="match status" value="1"/>
</dbReference>
<feature type="transmembrane region" description="Helical" evidence="4">
    <location>
        <begin position="275"/>
        <end position="300"/>
    </location>
</feature>
<feature type="domain" description="NADP-dependent oxidoreductase" evidence="5">
    <location>
        <begin position="300"/>
        <end position="413"/>
    </location>
</feature>
<dbReference type="AlphaFoldDB" id="C3ZA53"/>
<name>C3ZA53_BRAFL</name>
<keyword evidence="4" id="KW-0812">Transmembrane</keyword>
<feature type="non-terminal residue" evidence="6">
    <location>
        <position position="1"/>
    </location>
</feature>
<evidence type="ECO:0000259" key="5">
    <source>
        <dbReference type="Pfam" id="PF00248"/>
    </source>
</evidence>
<evidence type="ECO:0000256" key="2">
    <source>
        <dbReference type="ARBA" id="ARBA00038157"/>
    </source>
</evidence>
<keyword evidence="4" id="KW-1133">Transmembrane helix</keyword>
<dbReference type="STRING" id="7739.C3ZA53"/>
<protein>
    <recommendedName>
        <fullName evidence="5">NADP-dependent oxidoreductase domain-containing protein</fullName>
    </recommendedName>
</protein>
<proteinExistence type="inferred from homology"/>
<evidence type="ECO:0000256" key="1">
    <source>
        <dbReference type="ARBA" id="ARBA00023002"/>
    </source>
</evidence>
<dbReference type="SUPFAM" id="SSF51430">
    <property type="entry name" value="NAD(P)-linked oxidoreductase"/>
    <property type="match status" value="1"/>
</dbReference>
<dbReference type="Pfam" id="PF00248">
    <property type="entry name" value="Aldo_ket_red"/>
    <property type="match status" value="2"/>
</dbReference>
<evidence type="ECO:0000256" key="3">
    <source>
        <dbReference type="SAM" id="MobiDB-lite"/>
    </source>
</evidence>
<dbReference type="EMBL" id="GG666601">
    <property type="protein sequence ID" value="EEN50641.1"/>
    <property type="molecule type" value="Genomic_DNA"/>
</dbReference>
<reference evidence="6" key="1">
    <citation type="journal article" date="2008" name="Nature">
        <title>The amphioxus genome and the evolution of the chordate karyotype.</title>
        <authorList>
            <consortium name="US DOE Joint Genome Institute (JGI-PGF)"/>
            <person name="Putnam N.H."/>
            <person name="Butts T."/>
            <person name="Ferrier D.E.K."/>
            <person name="Furlong R.F."/>
            <person name="Hellsten U."/>
            <person name="Kawashima T."/>
            <person name="Robinson-Rechavi M."/>
            <person name="Shoguchi E."/>
            <person name="Terry A."/>
            <person name="Yu J.-K."/>
            <person name="Benito-Gutierrez E.L."/>
            <person name="Dubchak I."/>
            <person name="Garcia-Fernandez J."/>
            <person name="Gibson-Brown J.J."/>
            <person name="Grigoriev I.V."/>
            <person name="Horton A.C."/>
            <person name="de Jong P.J."/>
            <person name="Jurka J."/>
            <person name="Kapitonov V.V."/>
            <person name="Kohara Y."/>
            <person name="Kuroki Y."/>
            <person name="Lindquist E."/>
            <person name="Lucas S."/>
            <person name="Osoegawa K."/>
            <person name="Pennacchio L.A."/>
            <person name="Salamov A.A."/>
            <person name="Satou Y."/>
            <person name="Sauka-Spengler T."/>
            <person name="Schmutz J."/>
            <person name="Shin-I T."/>
            <person name="Toyoda A."/>
            <person name="Bronner-Fraser M."/>
            <person name="Fujiyama A."/>
            <person name="Holland L.Z."/>
            <person name="Holland P.W.H."/>
            <person name="Satoh N."/>
            <person name="Rokhsar D.S."/>
        </authorList>
    </citation>
    <scope>NUCLEOTIDE SEQUENCE [LARGE SCALE GENOMIC DNA]</scope>
    <source>
        <strain evidence="6">S238N-H82</strain>
        <tissue evidence="6">Testes</tissue>
    </source>
</reference>
<keyword evidence="1" id="KW-0560">Oxidoreductase</keyword>